<gene>
    <name evidence="1" type="ORF">Glove_86g124</name>
</gene>
<dbReference type="Proteomes" id="UP000266861">
    <property type="component" value="Unassembled WGS sequence"/>
</dbReference>
<dbReference type="STRING" id="1348612.A0A397J953"/>
<dbReference type="EMBL" id="PQFF01000082">
    <property type="protein sequence ID" value="RHZ84037.1"/>
    <property type="molecule type" value="Genomic_DNA"/>
</dbReference>
<proteinExistence type="predicted"/>
<evidence type="ECO:0000313" key="2">
    <source>
        <dbReference type="Proteomes" id="UP000266861"/>
    </source>
</evidence>
<dbReference type="InterPro" id="IPR011009">
    <property type="entry name" value="Kinase-like_dom_sf"/>
</dbReference>
<comment type="caution">
    <text evidence="1">The sequence shown here is derived from an EMBL/GenBank/DDBJ whole genome shotgun (WGS) entry which is preliminary data.</text>
</comment>
<dbReference type="OrthoDB" id="2447989at2759"/>
<evidence type="ECO:0000313" key="1">
    <source>
        <dbReference type="EMBL" id="RHZ84037.1"/>
    </source>
</evidence>
<reference evidence="1 2" key="1">
    <citation type="submission" date="2018-08" db="EMBL/GenBank/DDBJ databases">
        <title>Genome and evolution of the arbuscular mycorrhizal fungus Diversispora epigaea (formerly Glomus versiforme) and its bacterial endosymbionts.</title>
        <authorList>
            <person name="Sun X."/>
            <person name="Fei Z."/>
            <person name="Harrison M."/>
        </authorList>
    </citation>
    <scope>NUCLEOTIDE SEQUENCE [LARGE SCALE GENOMIC DNA]</scope>
    <source>
        <strain evidence="1 2">IT104</strain>
    </source>
</reference>
<evidence type="ECO:0008006" key="3">
    <source>
        <dbReference type="Google" id="ProtNLM"/>
    </source>
</evidence>
<dbReference type="AlphaFoldDB" id="A0A397J953"/>
<dbReference type="SUPFAM" id="SSF56112">
    <property type="entry name" value="Protein kinase-like (PK-like)"/>
    <property type="match status" value="1"/>
</dbReference>
<dbReference type="Gene3D" id="1.10.510.10">
    <property type="entry name" value="Transferase(Phosphotransferase) domain 1"/>
    <property type="match status" value="2"/>
</dbReference>
<protein>
    <recommendedName>
        <fullName evidence="3">Protein kinase domain-containing protein</fullName>
    </recommendedName>
</protein>
<keyword evidence="2" id="KW-1185">Reference proteome</keyword>
<dbReference type="PANTHER" id="PTHR26392">
    <property type="entry name" value="MITOGEN-ACTIVATED PROTEIN KINASE KINASE KINASE 7-RELATED"/>
    <property type="match status" value="1"/>
</dbReference>
<sequence>MSKEIKKIEYCPAEHFIQEFNTWSSRNANSDKLIQESQINSIYKKSYIGYLTIIFKVSKHIWGLRILHSKNLVHCDLRKNDLILNSNNKDNKISGSISYIPPEVLNEFTRKGAIYSFGGIIPRFWIPEWYLDLMYRCWNDNPSKRPTTNELVNLFWDAIIKLDNNIVDTVRRQFKIAEENQKKKKYKSIFK</sequence>
<organism evidence="1 2">
    <name type="scientific">Diversispora epigaea</name>
    <dbReference type="NCBI Taxonomy" id="1348612"/>
    <lineage>
        <taxon>Eukaryota</taxon>
        <taxon>Fungi</taxon>
        <taxon>Fungi incertae sedis</taxon>
        <taxon>Mucoromycota</taxon>
        <taxon>Glomeromycotina</taxon>
        <taxon>Glomeromycetes</taxon>
        <taxon>Diversisporales</taxon>
        <taxon>Diversisporaceae</taxon>
        <taxon>Diversispora</taxon>
    </lineage>
</organism>
<name>A0A397J953_9GLOM</name>
<dbReference type="PANTHER" id="PTHR26392:SF92">
    <property type="entry name" value="PROTEIN KINASE DOMAIN-CONTAINING PROTEIN"/>
    <property type="match status" value="1"/>
</dbReference>
<accession>A0A397J953</accession>